<keyword evidence="1" id="KW-1133">Transmembrane helix</keyword>
<proteinExistence type="predicted"/>
<keyword evidence="1" id="KW-0472">Membrane</keyword>
<evidence type="ECO:0000313" key="3">
    <source>
        <dbReference type="Proteomes" id="UP000054558"/>
    </source>
</evidence>
<feature type="transmembrane region" description="Helical" evidence="1">
    <location>
        <begin position="57"/>
        <end position="78"/>
    </location>
</feature>
<accession>A0A1Y1I7W9</accession>
<reference evidence="2 3" key="1">
    <citation type="journal article" date="2014" name="Nat. Commun.">
        <title>Klebsormidium flaccidum genome reveals primary factors for plant terrestrial adaptation.</title>
        <authorList>
            <person name="Hori K."/>
            <person name="Maruyama F."/>
            <person name="Fujisawa T."/>
            <person name="Togashi T."/>
            <person name="Yamamoto N."/>
            <person name="Seo M."/>
            <person name="Sato S."/>
            <person name="Yamada T."/>
            <person name="Mori H."/>
            <person name="Tajima N."/>
            <person name="Moriyama T."/>
            <person name="Ikeuchi M."/>
            <person name="Watanabe M."/>
            <person name="Wada H."/>
            <person name="Kobayashi K."/>
            <person name="Saito M."/>
            <person name="Masuda T."/>
            <person name="Sasaki-Sekimoto Y."/>
            <person name="Mashiguchi K."/>
            <person name="Awai K."/>
            <person name="Shimojima M."/>
            <person name="Masuda S."/>
            <person name="Iwai M."/>
            <person name="Nobusawa T."/>
            <person name="Narise T."/>
            <person name="Kondo S."/>
            <person name="Saito H."/>
            <person name="Sato R."/>
            <person name="Murakawa M."/>
            <person name="Ihara Y."/>
            <person name="Oshima-Yamada Y."/>
            <person name="Ohtaka K."/>
            <person name="Satoh M."/>
            <person name="Sonobe K."/>
            <person name="Ishii M."/>
            <person name="Ohtani R."/>
            <person name="Kanamori-Sato M."/>
            <person name="Honoki R."/>
            <person name="Miyazaki D."/>
            <person name="Mochizuki H."/>
            <person name="Umetsu J."/>
            <person name="Higashi K."/>
            <person name="Shibata D."/>
            <person name="Kamiya Y."/>
            <person name="Sato N."/>
            <person name="Nakamura Y."/>
            <person name="Tabata S."/>
            <person name="Ida S."/>
            <person name="Kurokawa K."/>
            <person name="Ohta H."/>
        </authorList>
    </citation>
    <scope>NUCLEOTIDE SEQUENCE [LARGE SCALE GENOMIC DNA]</scope>
    <source>
        <strain evidence="2 3">NIES-2285</strain>
    </source>
</reference>
<organism evidence="2 3">
    <name type="scientific">Klebsormidium nitens</name>
    <name type="common">Green alga</name>
    <name type="synonym">Ulothrix nitens</name>
    <dbReference type="NCBI Taxonomy" id="105231"/>
    <lineage>
        <taxon>Eukaryota</taxon>
        <taxon>Viridiplantae</taxon>
        <taxon>Streptophyta</taxon>
        <taxon>Klebsormidiophyceae</taxon>
        <taxon>Klebsormidiales</taxon>
        <taxon>Klebsormidiaceae</taxon>
        <taxon>Klebsormidium</taxon>
    </lineage>
</organism>
<evidence type="ECO:0000256" key="1">
    <source>
        <dbReference type="SAM" id="Phobius"/>
    </source>
</evidence>
<keyword evidence="1" id="KW-0812">Transmembrane</keyword>
<dbReference type="EMBL" id="DF237155">
    <property type="protein sequence ID" value="GAQ84797.1"/>
    <property type="molecule type" value="Genomic_DNA"/>
</dbReference>
<dbReference type="Proteomes" id="UP000054558">
    <property type="component" value="Unassembled WGS sequence"/>
</dbReference>
<name>A0A1Y1I7W9_KLENI</name>
<dbReference type="AlphaFoldDB" id="A0A1Y1I7W9"/>
<sequence length="127" mass="13725">MPTLERCLLLQMTAQFRNSLAWRVFGYLVIASDPTVRNSFFALLSKGDFIAITPDMLAHYFLLEALGLSLSFAYFALLEDGARAALGVLGGALALGPAPAVALYLASRERRIHAAVEKEQGAAESVH</sequence>
<keyword evidence="3" id="KW-1185">Reference proteome</keyword>
<gene>
    <name evidence="2" type="ORF">KFL_002060180</name>
</gene>
<protein>
    <submittedName>
        <fullName evidence="2">Uncharacterized protein</fullName>
    </submittedName>
</protein>
<evidence type="ECO:0000313" key="2">
    <source>
        <dbReference type="EMBL" id="GAQ84797.1"/>
    </source>
</evidence>
<feature type="transmembrane region" description="Helical" evidence="1">
    <location>
        <begin position="20"/>
        <end position="36"/>
    </location>
</feature>
<feature type="transmembrane region" description="Helical" evidence="1">
    <location>
        <begin position="84"/>
        <end position="106"/>
    </location>
</feature>